<evidence type="ECO:0000256" key="7">
    <source>
        <dbReference type="SAM" id="Coils"/>
    </source>
</evidence>
<dbReference type="Gene3D" id="2.60.40.10">
    <property type="entry name" value="Immunoglobulins"/>
    <property type="match status" value="1"/>
</dbReference>
<keyword evidence="4" id="KW-0808">Transferase</keyword>
<keyword evidence="5" id="KW-0418">Kinase</keyword>
<dbReference type="OrthoDB" id="9809670at2"/>
<evidence type="ECO:0000313" key="11">
    <source>
        <dbReference type="EMBL" id="GAL63545.1"/>
    </source>
</evidence>
<evidence type="ECO:0000256" key="4">
    <source>
        <dbReference type="ARBA" id="ARBA00022679"/>
    </source>
</evidence>
<dbReference type="AlphaFoldDB" id="A0A090VFK6"/>
<dbReference type="SMART" id="SM00387">
    <property type="entry name" value="HATPase_c"/>
    <property type="match status" value="1"/>
</dbReference>
<dbReference type="FunFam" id="1.10.287.130:FF:000045">
    <property type="entry name" value="Two-component system sensor histidine kinase/response regulator"/>
    <property type="match status" value="1"/>
</dbReference>
<dbReference type="GO" id="GO:0000155">
    <property type="term" value="F:phosphorelay sensor kinase activity"/>
    <property type="evidence" value="ECO:0007669"/>
    <property type="project" value="InterPro"/>
</dbReference>
<dbReference type="Pfam" id="PF07494">
    <property type="entry name" value="Reg_prop"/>
    <property type="match status" value="1"/>
</dbReference>
<dbReference type="SMART" id="SM00388">
    <property type="entry name" value="HisKA"/>
    <property type="match status" value="1"/>
</dbReference>
<evidence type="ECO:0000259" key="10">
    <source>
        <dbReference type="PROSITE" id="PS50110"/>
    </source>
</evidence>
<comment type="caution">
    <text evidence="11">The sequence shown here is derived from an EMBL/GenBank/DDBJ whole genome shotgun (WGS) entry which is preliminary data.</text>
</comment>
<evidence type="ECO:0000256" key="1">
    <source>
        <dbReference type="ARBA" id="ARBA00000085"/>
    </source>
</evidence>
<dbReference type="PANTHER" id="PTHR43547">
    <property type="entry name" value="TWO-COMPONENT HISTIDINE KINASE"/>
    <property type="match status" value="1"/>
</dbReference>
<dbReference type="RefSeq" id="WP_042505327.1">
    <property type="nucleotide sequence ID" value="NZ_BBNQ01000012.1"/>
</dbReference>
<dbReference type="SUPFAM" id="SSF52172">
    <property type="entry name" value="CheY-like"/>
    <property type="match status" value="1"/>
</dbReference>
<dbReference type="Pfam" id="PF12833">
    <property type="entry name" value="HTH_18"/>
    <property type="match status" value="1"/>
</dbReference>
<dbReference type="PROSITE" id="PS01124">
    <property type="entry name" value="HTH_ARAC_FAMILY_2"/>
    <property type="match status" value="1"/>
</dbReference>
<evidence type="ECO:0000256" key="3">
    <source>
        <dbReference type="ARBA" id="ARBA00022553"/>
    </source>
</evidence>
<protein>
    <recommendedName>
        <fullName evidence="2">histidine kinase</fullName>
        <ecNumber evidence="2">2.7.13.3</ecNumber>
    </recommendedName>
</protein>
<dbReference type="Pfam" id="PF00512">
    <property type="entry name" value="HisKA"/>
    <property type="match status" value="1"/>
</dbReference>
<keyword evidence="7" id="KW-0175">Coiled coil</keyword>
<proteinExistence type="predicted"/>
<dbReference type="Gene3D" id="3.30.565.10">
    <property type="entry name" value="Histidine kinase-like ATPase, C-terminal domain"/>
    <property type="match status" value="1"/>
</dbReference>
<dbReference type="InterPro" id="IPR036097">
    <property type="entry name" value="HisK_dim/P_sf"/>
</dbReference>
<dbReference type="InterPro" id="IPR011006">
    <property type="entry name" value="CheY-like_superfamily"/>
</dbReference>
<feature type="domain" description="Response regulatory" evidence="10">
    <location>
        <begin position="560"/>
        <end position="675"/>
    </location>
</feature>
<dbReference type="CDD" id="cd00082">
    <property type="entry name" value="HisKA"/>
    <property type="match status" value="1"/>
</dbReference>
<dbReference type="InterPro" id="IPR018060">
    <property type="entry name" value="HTH_AraC"/>
</dbReference>
<dbReference type="SUPFAM" id="SSF55874">
    <property type="entry name" value="ATPase domain of HSP90 chaperone/DNA topoisomerase II/histidine kinase"/>
    <property type="match status" value="1"/>
</dbReference>
<dbReference type="InterPro" id="IPR001789">
    <property type="entry name" value="Sig_transdc_resp-reg_receiver"/>
</dbReference>
<evidence type="ECO:0000259" key="9">
    <source>
        <dbReference type="PROSITE" id="PS50109"/>
    </source>
</evidence>
<feature type="modified residue" description="4-aspartylphosphate" evidence="6">
    <location>
        <position position="608"/>
    </location>
</feature>
<feature type="coiled-coil region" evidence="7">
    <location>
        <begin position="703"/>
        <end position="730"/>
    </location>
</feature>
<feature type="domain" description="Histidine kinase" evidence="9">
    <location>
        <begin position="297"/>
        <end position="514"/>
    </location>
</feature>
<dbReference type="Proteomes" id="UP000029644">
    <property type="component" value="Unassembled WGS sequence"/>
</dbReference>
<feature type="domain" description="HTH araC/xylS-type" evidence="8">
    <location>
        <begin position="707"/>
        <end position="794"/>
    </location>
</feature>
<dbReference type="InterPro" id="IPR013783">
    <property type="entry name" value="Ig-like_fold"/>
</dbReference>
<comment type="catalytic activity">
    <reaction evidence="1">
        <text>ATP + protein L-histidine = ADP + protein N-phospho-L-histidine.</text>
        <dbReference type="EC" id="2.7.13.3"/>
    </reaction>
</comment>
<gene>
    <name evidence="11" type="ORF">JCM19300_1894</name>
</gene>
<evidence type="ECO:0000259" key="8">
    <source>
        <dbReference type="PROSITE" id="PS01124"/>
    </source>
</evidence>
<dbReference type="SMART" id="SM00342">
    <property type="entry name" value="HTH_ARAC"/>
    <property type="match status" value="1"/>
</dbReference>
<evidence type="ECO:0000256" key="2">
    <source>
        <dbReference type="ARBA" id="ARBA00012438"/>
    </source>
</evidence>
<dbReference type="PANTHER" id="PTHR43547:SF2">
    <property type="entry name" value="HYBRID SIGNAL TRANSDUCTION HISTIDINE KINASE C"/>
    <property type="match status" value="1"/>
</dbReference>
<dbReference type="InterPro" id="IPR015943">
    <property type="entry name" value="WD40/YVTN_repeat-like_dom_sf"/>
</dbReference>
<dbReference type="SUPFAM" id="SSF47384">
    <property type="entry name" value="Homodimeric domain of signal transducing histidine kinase"/>
    <property type="match status" value="1"/>
</dbReference>
<dbReference type="InterPro" id="IPR004358">
    <property type="entry name" value="Sig_transdc_His_kin-like_C"/>
</dbReference>
<reference evidence="11 12" key="1">
    <citation type="journal article" date="2014" name="Genome Announc.">
        <title>Draft Genome Sequences of Marine Flavobacterium Algibacter lectus Strains SS8 and NR4.</title>
        <authorList>
            <person name="Takatani N."/>
            <person name="Nakanishi M."/>
            <person name="Meirelles P."/>
            <person name="Mino S."/>
            <person name="Suda W."/>
            <person name="Oshima K."/>
            <person name="Hattori M."/>
            <person name="Ohkuma M."/>
            <person name="Hosokawa M."/>
            <person name="Miyashita K."/>
            <person name="Thompson F.L."/>
            <person name="Niwa A."/>
            <person name="Sawabe T."/>
            <person name="Sawabe T."/>
        </authorList>
    </citation>
    <scope>NUCLEOTIDE SEQUENCE [LARGE SCALE GENOMIC DNA]</scope>
    <source>
        <strain evidence="11 12">JCM 19300</strain>
    </source>
</reference>
<dbReference type="InterPro" id="IPR003594">
    <property type="entry name" value="HATPase_dom"/>
</dbReference>
<dbReference type="InterPro" id="IPR005467">
    <property type="entry name" value="His_kinase_dom"/>
</dbReference>
<evidence type="ECO:0000256" key="6">
    <source>
        <dbReference type="PROSITE-ProRule" id="PRU00169"/>
    </source>
</evidence>
<keyword evidence="3 6" id="KW-0597">Phosphoprotein</keyword>
<dbReference type="Gene3D" id="3.40.50.2300">
    <property type="match status" value="1"/>
</dbReference>
<evidence type="ECO:0000256" key="5">
    <source>
        <dbReference type="ARBA" id="ARBA00022777"/>
    </source>
</evidence>
<evidence type="ECO:0000313" key="12">
    <source>
        <dbReference type="Proteomes" id="UP000029644"/>
    </source>
</evidence>
<dbReference type="PROSITE" id="PS50109">
    <property type="entry name" value="HIS_KIN"/>
    <property type="match status" value="1"/>
</dbReference>
<organism evidence="11 12">
    <name type="scientific">Algibacter lectus</name>
    <dbReference type="NCBI Taxonomy" id="221126"/>
    <lineage>
        <taxon>Bacteria</taxon>
        <taxon>Pseudomonadati</taxon>
        <taxon>Bacteroidota</taxon>
        <taxon>Flavobacteriia</taxon>
        <taxon>Flavobacteriales</taxon>
        <taxon>Flavobacteriaceae</taxon>
        <taxon>Algibacter</taxon>
    </lineage>
</organism>
<dbReference type="SMART" id="SM00448">
    <property type="entry name" value="REC"/>
    <property type="match status" value="1"/>
</dbReference>
<dbReference type="Pfam" id="PF00072">
    <property type="entry name" value="Response_reg"/>
    <property type="match status" value="1"/>
</dbReference>
<dbReference type="Pfam" id="PF07495">
    <property type="entry name" value="Y_Y_Y"/>
    <property type="match status" value="1"/>
</dbReference>
<dbReference type="EMBL" id="BBNQ01000012">
    <property type="protein sequence ID" value="GAL63545.1"/>
    <property type="molecule type" value="Genomic_DNA"/>
</dbReference>
<dbReference type="InterPro" id="IPR011110">
    <property type="entry name" value="Reg_prop"/>
</dbReference>
<keyword evidence="11" id="KW-0238">DNA-binding</keyword>
<dbReference type="InterPro" id="IPR036890">
    <property type="entry name" value="HATPase_C_sf"/>
</dbReference>
<dbReference type="FunFam" id="3.30.565.10:FF:000006">
    <property type="entry name" value="Sensor histidine kinase WalK"/>
    <property type="match status" value="1"/>
</dbReference>
<dbReference type="EC" id="2.7.13.3" evidence="2"/>
<dbReference type="Gene3D" id="1.10.287.130">
    <property type="match status" value="1"/>
</dbReference>
<sequence length="806" mass="93247">MPNEELWVGTEGGGICKVLKSDTDPEFISYSEKQGLSNNVVKSILYDDEYNLWISTNVGLNKFDTKELRFRRFGISDGLPFEDFWFSSAKLDNGYFLFSGLDGLCYFNPKNLTNSEVLPRLEFDDFKVFNKSIKPGDEIGNRVLLDTRLKDQDEITLKYNENVFSIKLASLHFSNPDNHNLKYRLLPINENWIEIPSSQQTIYYNGLQPGDYHLEVMASNALDKWTEPKTLKIVIEPPFWKTWQAYFLYFLLTALSIYIAIKVILRIQKLNHNLEIEQLEKDKVKEINQAKLRFFSNISHELKTPLTLISGPVNALFNQFKNNEEIKEKLQIVERQSNKISHLVNQVHDFQKAEANALKMNYSRFSFNSFIQELITDFSFMAENDNKKLEFESSDTDIIVSADRDKLEKIFYNILGNSFKYTKPNDTIKVDFESEEKDLIVSITDTGKGIDEDDLLHVFERFYQSHNRQDVHSSGSGIGLSFTKLLVEMHYGYINAESELGKGTTIIIRLPIVKKEIAKDQEKIEEDILSAENKFKFSSQLVPKNNPKEIIADGSFSEALVFYAEDNLDMRLFVSNSLSKFFRLKTFNNGQECLDAMEDEWPDIVISDVQMPELNGLDLCRSIKSDIKTSHIPVILLTALTNVEDKIQGIRDGADAYIQKPFNVQHLITRTESLLSNRQQLRERFQIGIPLTKENNKNNRNDNAFLEKLYDLIEENLDNQNLDLNSFTKELYLNRTHFYQKVKALTNLTPFEVLKDYRLKKAAEFLVHKNVSVNEVYAMTGFKSRTHFSNFLKNVIILRLGSIGLK</sequence>
<name>A0A090VFK6_9FLAO</name>
<dbReference type="InterPro" id="IPR011123">
    <property type="entry name" value="Y_Y_Y"/>
</dbReference>
<dbReference type="Pfam" id="PF02518">
    <property type="entry name" value="HATPase_c"/>
    <property type="match status" value="1"/>
</dbReference>
<dbReference type="PROSITE" id="PS50110">
    <property type="entry name" value="RESPONSE_REGULATORY"/>
    <property type="match status" value="1"/>
</dbReference>
<accession>A0A090VFK6</accession>
<dbReference type="Gene3D" id="1.10.10.60">
    <property type="entry name" value="Homeodomain-like"/>
    <property type="match status" value="1"/>
</dbReference>
<dbReference type="Gene3D" id="2.130.10.10">
    <property type="entry name" value="YVTN repeat-like/Quinoprotein amine dehydrogenase"/>
    <property type="match status" value="1"/>
</dbReference>
<dbReference type="InterPro" id="IPR003661">
    <property type="entry name" value="HisK_dim/P_dom"/>
</dbReference>
<dbReference type="GO" id="GO:0043565">
    <property type="term" value="F:sequence-specific DNA binding"/>
    <property type="evidence" value="ECO:0007669"/>
    <property type="project" value="InterPro"/>
</dbReference>
<dbReference type="GO" id="GO:0003700">
    <property type="term" value="F:DNA-binding transcription factor activity"/>
    <property type="evidence" value="ECO:0007669"/>
    <property type="project" value="InterPro"/>
</dbReference>
<dbReference type="PRINTS" id="PR00344">
    <property type="entry name" value="BCTRLSENSOR"/>
</dbReference>